<gene>
    <name evidence="6" type="ORF">DI564_17185</name>
</gene>
<dbReference type="InterPro" id="IPR011990">
    <property type="entry name" value="TPR-like_helical_dom_sf"/>
</dbReference>
<accession>A0A2W5LR93</accession>
<keyword evidence="4" id="KW-1133">Transmembrane helix</keyword>
<keyword evidence="4" id="KW-0812">Transmembrane</keyword>
<evidence type="ECO:0000313" key="7">
    <source>
        <dbReference type="Proteomes" id="UP000249046"/>
    </source>
</evidence>
<dbReference type="SUPFAM" id="SSF46894">
    <property type="entry name" value="C-terminal effector domain of the bipartite response regulators"/>
    <property type="match status" value="1"/>
</dbReference>
<dbReference type="CDD" id="cd00383">
    <property type="entry name" value="trans_reg_C"/>
    <property type="match status" value="1"/>
</dbReference>
<keyword evidence="4" id="KW-0472">Membrane</keyword>
<dbReference type="GO" id="GO:0000160">
    <property type="term" value="P:phosphorelay signal transduction system"/>
    <property type="evidence" value="ECO:0007669"/>
    <property type="project" value="InterPro"/>
</dbReference>
<evidence type="ECO:0000313" key="6">
    <source>
        <dbReference type="EMBL" id="PZQ09807.1"/>
    </source>
</evidence>
<dbReference type="SUPFAM" id="SSF48452">
    <property type="entry name" value="TPR-like"/>
    <property type="match status" value="1"/>
</dbReference>
<feature type="domain" description="OmpR/PhoB-type" evidence="5">
    <location>
        <begin position="12"/>
        <end position="110"/>
    </location>
</feature>
<dbReference type="Gene3D" id="1.25.40.10">
    <property type="entry name" value="Tetratricopeptide repeat domain"/>
    <property type="match status" value="1"/>
</dbReference>
<dbReference type="InterPro" id="IPR001867">
    <property type="entry name" value="OmpR/PhoB-type_DNA-bd"/>
</dbReference>
<evidence type="ECO:0000256" key="3">
    <source>
        <dbReference type="SAM" id="MobiDB-lite"/>
    </source>
</evidence>
<dbReference type="GO" id="GO:0003677">
    <property type="term" value="F:DNA binding"/>
    <property type="evidence" value="ECO:0007669"/>
    <property type="project" value="UniProtKB-UniRule"/>
</dbReference>
<dbReference type="EMBL" id="QFPO01000024">
    <property type="protein sequence ID" value="PZQ09807.1"/>
    <property type="molecule type" value="Genomic_DNA"/>
</dbReference>
<reference evidence="6 7" key="1">
    <citation type="submission" date="2017-08" db="EMBL/GenBank/DDBJ databases">
        <title>Infants hospitalized years apart are colonized by the same room-sourced microbial strains.</title>
        <authorList>
            <person name="Brooks B."/>
            <person name="Olm M.R."/>
            <person name="Firek B.A."/>
            <person name="Baker R."/>
            <person name="Thomas B.C."/>
            <person name="Morowitz M.J."/>
            <person name="Banfield J.F."/>
        </authorList>
    </citation>
    <scope>NUCLEOTIDE SEQUENCE [LARGE SCALE GENOMIC DNA]</scope>
    <source>
        <strain evidence="6">S2_005_003_R2_42</strain>
    </source>
</reference>
<dbReference type="PROSITE" id="PS51755">
    <property type="entry name" value="OMPR_PHOB"/>
    <property type="match status" value="1"/>
</dbReference>
<feature type="compositionally biased region" description="Low complexity" evidence="3">
    <location>
        <begin position="138"/>
        <end position="163"/>
    </location>
</feature>
<name>A0A2W5LR93_9GAMM</name>
<proteinExistence type="predicted"/>
<evidence type="ECO:0000259" key="5">
    <source>
        <dbReference type="PROSITE" id="PS51755"/>
    </source>
</evidence>
<dbReference type="Gene3D" id="1.10.10.10">
    <property type="entry name" value="Winged helix-like DNA-binding domain superfamily/Winged helix DNA-binding domain"/>
    <property type="match status" value="1"/>
</dbReference>
<sequence>MRPEGPRALMQPLVFRFGAYRLLPAARELWNGDTLIALPPRAFSCLVMLVEQRERAVGREELIGALWPRGHASDVQLGQLILQCRRAIDDDGQSQHAIRTVAGFGYRWIAPTEVERPNGGAAELSAAAAAAGTVVVPASAPEAEPPSQRTSTAAPTSAKTPTAGGRRQTVRYAVAALAIAVLIAAAIWFARRPAPEAAIAADRIVVLPIVSADEDEPWIRLGGMDLVGDRLRRSGIAVVPSDATVSMLRSLGVAPAAAPDEAQLAELRRMAGAAALVRATLVRSGEVWLATASAAAEVGPPLLGRYQDASPVVALRGAADRLSAVLGHVPAAPAEASGLSETLQRARAAMLANEPAAARAILLADPALVRDEPRLRQHLAEVDIRSGRFEEARAALDALLAETQGQVSVFRAEVLAARATVAIRTGAFSDAGRYASEGIELHADDDDAILVGRLHLTRGVSRISMQDYSGALVDNGIAREEFQRAGDIASVARVDGNLGALENLRGHPALAVPYLESAIAQFQALGVIQEQISNLQNLFVSLRQQLLNAQALAAIDRAWAMRERMVNPDSLLSVRMFRVQGLLRVGRHGEAAALLDDPANDRTPADPIENDRIRLLRAELAWDRGQPAEALGLLEAVPEDEAASADNDVVRAAVAVLRSRLEQALGTPVTPPSAGEAAVASAERSHPRVPLRGLAAANRAWTAGRLDQAERAYQAALSLADAQGVAETTAAIVADYTRFLLAAGRVREAAAIAGRVALWAEQDYGCALTRLRLAHAQGRIDAWRGALEQARALAGERAIPAELAVAPDGGGLAGARAGER</sequence>
<dbReference type="AlphaFoldDB" id="A0A2W5LR93"/>
<dbReference type="GO" id="GO:0006355">
    <property type="term" value="P:regulation of DNA-templated transcription"/>
    <property type="evidence" value="ECO:0007669"/>
    <property type="project" value="InterPro"/>
</dbReference>
<feature type="region of interest" description="Disordered" evidence="3">
    <location>
        <begin position="138"/>
        <end position="165"/>
    </location>
</feature>
<dbReference type="SMART" id="SM00862">
    <property type="entry name" value="Trans_reg_C"/>
    <property type="match status" value="1"/>
</dbReference>
<evidence type="ECO:0000256" key="1">
    <source>
        <dbReference type="ARBA" id="ARBA00023125"/>
    </source>
</evidence>
<protein>
    <recommendedName>
        <fullName evidence="5">OmpR/PhoB-type domain-containing protein</fullName>
    </recommendedName>
</protein>
<evidence type="ECO:0000256" key="4">
    <source>
        <dbReference type="SAM" id="Phobius"/>
    </source>
</evidence>
<organism evidence="6 7">
    <name type="scientific">Rhodanobacter denitrificans</name>
    <dbReference type="NCBI Taxonomy" id="666685"/>
    <lineage>
        <taxon>Bacteria</taxon>
        <taxon>Pseudomonadati</taxon>
        <taxon>Pseudomonadota</taxon>
        <taxon>Gammaproteobacteria</taxon>
        <taxon>Lysobacterales</taxon>
        <taxon>Rhodanobacteraceae</taxon>
        <taxon>Rhodanobacter</taxon>
    </lineage>
</organism>
<dbReference type="Proteomes" id="UP000249046">
    <property type="component" value="Unassembled WGS sequence"/>
</dbReference>
<keyword evidence="1 2" id="KW-0238">DNA-binding</keyword>
<dbReference type="InterPro" id="IPR036388">
    <property type="entry name" value="WH-like_DNA-bd_sf"/>
</dbReference>
<dbReference type="Pfam" id="PF00486">
    <property type="entry name" value="Trans_reg_C"/>
    <property type="match status" value="1"/>
</dbReference>
<comment type="caution">
    <text evidence="6">The sequence shown here is derived from an EMBL/GenBank/DDBJ whole genome shotgun (WGS) entry which is preliminary data.</text>
</comment>
<evidence type="ECO:0000256" key="2">
    <source>
        <dbReference type="PROSITE-ProRule" id="PRU01091"/>
    </source>
</evidence>
<feature type="DNA-binding region" description="OmpR/PhoB-type" evidence="2">
    <location>
        <begin position="12"/>
        <end position="110"/>
    </location>
</feature>
<feature type="transmembrane region" description="Helical" evidence="4">
    <location>
        <begin position="169"/>
        <end position="190"/>
    </location>
</feature>
<dbReference type="InterPro" id="IPR016032">
    <property type="entry name" value="Sig_transdc_resp-reg_C-effctor"/>
</dbReference>